<organism evidence="2 3">
    <name type="scientific">Pseudomonas abietaniphila</name>
    <dbReference type="NCBI Taxonomy" id="89065"/>
    <lineage>
        <taxon>Bacteria</taxon>
        <taxon>Pseudomonadati</taxon>
        <taxon>Pseudomonadota</taxon>
        <taxon>Gammaproteobacteria</taxon>
        <taxon>Pseudomonadales</taxon>
        <taxon>Pseudomonadaceae</taxon>
        <taxon>Pseudomonas</taxon>
    </lineage>
</organism>
<dbReference type="Pfam" id="PF00300">
    <property type="entry name" value="His_Phos_1"/>
    <property type="match status" value="1"/>
</dbReference>
<dbReference type="SUPFAM" id="SSF53254">
    <property type="entry name" value="Phosphoglycerate mutase-like"/>
    <property type="match status" value="1"/>
</dbReference>
<dbReference type="GO" id="GO:0101006">
    <property type="term" value="F:protein histidine phosphatase activity"/>
    <property type="evidence" value="ECO:0007669"/>
    <property type="project" value="TreeGrafter"/>
</dbReference>
<dbReference type="OrthoDB" id="9783269at2"/>
<dbReference type="InterPro" id="IPR029033">
    <property type="entry name" value="His_PPase_superfam"/>
</dbReference>
<dbReference type="GO" id="GO:0070297">
    <property type="term" value="P:regulation of phosphorelay signal transduction system"/>
    <property type="evidence" value="ECO:0007669"/>
    <property type="project" value="TreeGrafter"/>
</dbReference>
<dbReference type="PANTHER" id="PTHR48100:SF15">
    <property type="entry name" value="SEDOHEPTULOSE 1,7-BISPHOSPHATASE"/>
    <property type="match status" value="1"/>
</dbReference>
<feature type="binding site" evidence="1">
    <location>
        <position position="65"/>
    </location>
    <ligand>
        <name>substrate</name>
    </ligand>
</feature>
<dbReference type="SMART" id="SM00855">
    <property type="entry name" value="PGAM"/>
    <property type="match status" value="1"/>
</dbReference>
<keyword evidence="3" id="KW-1185">Reference proteome</keyword>
<dbReference type="Proteomes" id="UP000182894">
    <property type="component" value="Unassembled WGS sequence"/>
</dbReference>
<dbReference type="AlphaFoldDB" id="A0A1G8GCY8"/>
<proteinExistence type="predicted"/>
<accession>A0A1G8GCY8</accession>
<dbReference type="EMBL" id="FNCO01000009">
    <property type="protein sequence ID" value="SDH92282.1"/>
    <property type="molecule type" value="Genomic_DNA"/>
</dbReference>
<dbReference type="PANTHER" id="PTHR48100">
    <property type="entry name" value="BROAD-SPECIFICITY PHOSPHATASE YOR283W-RELATED"/>
    <property type="match status" value="1"/>
</dbReference>
<evidence type="ECO:0000313" key="2">
    <source>
        <dbReference type="EMBL" id="SDH92282.1"/>
    </source>
</evidence>
<dbReference type="Gene3D" id="3.40.50.1240">
    <property type="entry name" value="Phosphoglycerate mutase-like"/>
    <property type="match status" value="1"/>
</dbReference>
<reference evidence="3" key="1">
    <citation type="submission" date="2016-10" db="EMBL/GenBank/DDBJ databases">
        <authorList>
            <person name="Varghese N."/>
            <person name="Submissions S."/>
        </authorList>
    </citation>
    <scope>NUCLEOTIDE SEQUENCE [LARGE SCALE GENOMIC DNA]</scope>
    <source>
        <strain evidence="3">ATCC 700689</strain>
    </source>
</reference>
<dbReference type="STRING" id="89065.SAMN05216605_10998"/>
<dbReference type="InterPro" id="IPR013078">
    <property type="entry name" value="His_Pase_superF_clade-1"/>
</dbReference>
<protein>
    <submittedName>
        <fullName evidence="2">Probable phosphoglycerate mutase</fullName>
    </submittedName>
</protein>
<dbReference type="RefSeq" id="WP_074754141.1">
    <property type="nucleotide sequence ID" value="NZ_FNCO01000009.1"/>
</dbReference>
<evidence type="ECO:0000313" key="3">
    <source>
        <dbReference type="Proteomes" id="UP000182894"/>
    </source>
</evidence>
<sequence>MSATAPAPLRLYLIRHGETQWTASRLHTSHTDIALTANGEDQARKLAPYLLNVEFSHVLTSPLQRARQTCSLAGQGAHAVIDPDLTEWDYGDYEGQRSVDILKQRKGWNLFRDGCPNGETTVQITERADRLITRLHTLDGHVALFSHGHFATVLGMRWVGLPLIAAQHFPLSTASLSILTYDSHHPDVAVVALWNALSSP</sequence>
<dbReference type="CDD" id="cd07067">
    <property type="entry name" value="HP_PGM_like"/>
    <property type="match status" value="1"/>
</dbReference>
<evidence type="ECO:0000256" key="1">
    <source>
        <dbReference type="PIRSR" id="PIRSR613078-2"/>
    </source>
</evidence>
<gene>
    <name evidence="2" type="ORF">SAMN05216605_10998</name>
</gene>
<name>A0A1G8GCY8_9PSED</name>
<dbReference type="InterPro" id="IPR050275">
    <property type="entry name" value="PGM_Phosphatase"/>
</dbReference>